<evidence type="ECO:0000256" key="3">
    <source>
        <dbReference type="ARBA" id="ARBA00021907"/>
    </source>
</evidence>
<dbReference type="Proteomes" id="UP000277766">
    <property type="component" value="Unassembled WGS sequence"/>
</dbReference>
<dbReference type="PIRSF" id="PIRSF003097">
    <property type="entry name" value="FtsX"/>
    <property type="match status" value="1"/>
</dbReference>
<dbReference type="GO" id="GO:0051301">
    <property type="term" value="P:cell division"/>
    <property type="evidence" value="ECO:0007669"/>
    <property type="project" value="UniProtKB-KW"/>
</dbReference>
<evidence type="ECO:0000256" key="4">
    <source>
        <dbReference type="ARBA" id="ARBA00022475"/>
    </source>
</evidence>
<evidence type="ECO:0000256" key="2">
    <source>
        <dbReference type="ARBA" id="ARBA00007379"/>
    </source>
</evidence>
<evidence type="ECO:0000259" key="12">
    <source>
        <dbReference type="Pfam" id="PF02687"/>
    </source>
</evidence>
<name>A0A431VYL1_9DEIO</name>
<keyword evidence="6 11" id="KW-0812">Transmembrane</keyword>
<dbReference type="Gene3D" id="3.30.70.3040">
    <property type="match status" value="1"/>
</dbReference>
<gene>
    <name evidence="14" type="ORF">EJ104_05280</name>
</gene>
<dbReference type="EMBL" id="RXPE01000007">
    <property type="protein sequence ID" value="RTR28372.1"/>
    <property type="molecule type" value="Genomic_DNA"/>
</dbReference>
<evidence type="ECO:0000256" key="5">
    <source>
        <dbReference type="ARBA" id="ARBA00022618"/>
    </source>
</evidence>
<organism evidence="14 15">
    <name type="scientific">Deinococcus radiophilus</name>
    <dbReference type="NCBI Taxonomy" id="32062"/>
    <lineage>
        <taxon>Bacteria</taxon>
        <taxon>Thermotogati</taxon>
        <taxon>Deinococcota</taxon>
        <taxon>Deinococci</taxon>
        <taxon>Deinococcales</taxon>
        <taxon>Deinococcaceae</taxon>
        <taxon>Deinococcus</taxon>
    </lineage>
</organism>
<feature type="transmembrane region" description="Helical" evidence="11">
    <location>
        <begin position="7"/>
        <end position="28"/>
    </location>
</feature>
<reference evidence="14 15" key="1">
    <citation type="submission" date="2018-12" db="EMBL/GenBank/DDBJ databases">
        <title>Deinococcus radiophilus ATCC 27603 genome sequencing and assembly.</title>
        <authorList>
            <person name="Maclea K.S."/>
            <person name="Maynard C.R."/>
        </authorList>
    </citation>
    <scope>NUCLEOTIDE SEQUENCE [LARGE SCALE GENOMIC DNA]</scope>
    <source>
        <strain evidence="14 15">ATCC 27603</strain>
    </source>
</reference>
<comment type="caution">
    <text evidence="14">The sequence shown here is derived from an EMBL/GenBank/DDBJ whole genome shotgun (WGS) entry which is preliminary data.</text>
</comment>
<keyword evidence="7 11" id="KW-1133">Transmembrane helix</keyword>
<keyword evidence="9 10" id="KW-0131">Cell cycle</keyword>
<feature type="transmembrane region" description="Helical" evidence="11">
    <location>
        <begin position="242"/>
        <end position="267"/>
    </location>
</feature>
<evidence type="ECO:0000256" key="6">
    <source>
        <dbReference type="ARBA" id="ARBA00022692"/>
    </source>
</evidence>
<feature type="domain" description="FtsX extracellular" evidence="13">
    <location>
        <begin position="44"/>
        <end position="131"/>
    </location>
</feature>
<keyword evidence="5 10" id="KW-0132">Cell division</keyword>
<accession>A0A431VYL1</accession>
<evidence type="ECO:0000256" key="8">
    <source>
        <dbReference type="ARBA" id="ARBA00023136"/>
    </source>
</evidence>
<evidence type="ECO:0000256" key="7">
    <source>
        <dbReference type="ARBA" id="ARBA00022989"/>
    </source>
</evidence>
<dbReference type="InterPro" id="IPR040690">
    <property type="entry name" value="FtsX_ECD"/>
</dbReference>
<keyword evidence="8 10" id="KW-0472">Membrane</keyword>
<evidence type="ECO:0000256" key="1">
    <source>
        <dbReference type="ARBA" id="ARBA00004651"/>
    </source>
</evidence>
<proteinExistence type="inferred from homology"/>
<sequence length="276" mass="29012">MRANVTATLSTLTTITLTLLILGAVLLVNTNLNRTLSGLERQAEVAAFLTPDADGAALLGHVQSMTGVSSAELIPKDQVLAEMTRDYPYTQQAAALAGNPFPDTLRMRVADVEQTRVVAAAAGMLQGVESVEYGAGYVDQAARTLATLRTVGTLLVGLLLGGTLLSILNAVQISMYARRSEINVMRMLGATRSFIQWPYLIEGVLLGLGGAALAGLVLLPVAAELTRRAAELVPALPLAQGWGHLLTLWLGLAALGAIVGLLGGWLASGRYLQELE</sequence>
<dbReference type="GO" id="GO:0005886">
    <property type="term" value="C:plasma membrane"/>
    <property type="evidence" value="ECO:0007669"/>
    <property type="project" value="UniProtKB-SubCell"/>
</dbReference>
<feature type="transmembrane region" description="Helical" evidence="11">
    <location>
        <begin position="197"/>
        <end position="222"/>
    </location>
</feature>
<evidence type="ECO:0000259" key="13">
    <source>
        <dbReference type="Pfam" id="PF18075"/>
    </source>
</evidence>
<dbReference type="InterPro" id="IPR004513">
    <property type="entry name" value="FtsX"/>
</dbReference>
<dbReference type="AlphaFoldDB" id="A0A431VYL1"/>
<evidence type="ECO:0000313" key="14">
    <source>
        <dbReference type="EMBL" id="RTR28372.1"/>
    </source>
</evidence>
<protein>
    <recommendedName>
        <fullName evidence="3 10">Cell division protein FtsX</fullName>
    </recommendedName>
</protein>
<evidence type="ECO:0000256" key="9">
    <source>
        <dbReference type="ARBA" id="ARBA00023306"/>
    </source>
</evidence>
<feature type="domain" description="ABC3 transporter permease C-terminal" evidence="12">
    <location>
        <begin position="155"/>
        <end position="268"/>
    </location>
</feature>
<keyword evidence="4 10" id="KW-1003">Cell membrane</keyword>
<dbReference type="PANTHER" id="PTHR47755">
    <property type="entry name" value="CELL DIVISION PROTEIN FTSX"/>
    <property type="match status" value="1"/>
</dbReference>
<dbReference type="OrthoDB" id="9812531at2"/>
<comment type="similarity">
    <text evidence="2 10">Belongs to the ABC-4 integral membrane protein family. FtsX subfamily.</text>
</comment>
<dbReference type="Pfam" id="PF18075">
    <property type="entry name" value="FtsX_ECD"/>
    <property type="match status" value="1"/>
</dbReference>
<feature type="transmembrane region" description="Helical" evidence="11">
    <location>
        <begin position="154"/>
        <end position="176"/>
    </location>
</feature>
<keyword evidence="15" id="KW-1185">Reference proteome</keyword>
<evidence type="ECO:0000313" key="15">
    <source>
        <dbReference type="Proteomes" id="UP000277766"/>
    </source>
</evidence>
<evidence type="ECO:0000256" key="10">
    <source>
        <dbReference type="PIRNR" id="PIRNR003097"/>
    </source>
</evidence>
<dbReference type="PANTHER" id="PTHR47755:SF1">
    <property type="entry name" value="CELL DIVISION PROTEIN FTSX"/>
    <property type="match status" value="1"/>
</dbReference>
<comment type="subcellular location">
    <subcellularLocation>
        <location evidence="1">Cell membrane</location>
        <topology evidence="1">Multi-pass membrane protein</topology>
    </subcellularLocation>
</comment>
<dbReference type="Pfam" id="PF02687">
    <property type="entry name" value="FtsX"/>
    <property type="match status" value="1"/>
</dbReference>
<dbReference type="InterPro" id="IPR003838">
    <property type="entry name" value="ABC3_permease_C"/>
</dbReference>
<evidence type="ECO:0000256" key="11">
    <source>
        <dbReference type="SAM" id="Phobius"/>
    </source>
</evidence>